<feature type="transmembrane region" description="Helical" evidence="1">
    <location>
        <begin position="125"/>
        <end position="144"/>
    </location>
</feature>
<keyword evidence="1" id="KW-0812">Transmembrane</keyword>
<keyword evidence="1" id="KW-0472">Membrane</keyword>
<keyword evidence="3" id="KW-1185">Reference proteome</keyword>
<feature type="transmembrane region" description="Helical" evidence="1">
    <location>
        <begin position="150"/>
        <end position="167"/>
    </location>
</feature>
<reference evidence="2 3" key="1">
    <citation type="journal article" date="2015" name="Genome Announc.">
        <title>Expanding the biotechnology potential of lactobacilli through comparative genomics of 213 strains and associated genera.</title>
        <authorList>
            <person name="Sun Z."/>
            <person name="Harris H.M."/>
            <person name="McCann A."/>
            <person name="Guo C."/>
            <person name="Argimon S."/>
            <person name="Zhang W."/>
            <person name="Yang X."/>
            <person name="Jeffery I.B."/>
            <person name="Cooney J.C."/>
            <person name="Kagawa T.F."/>
            <person name="Liu W."/>
            <person name="Song Y."/>
            <person name="Salvetti E."/>
            <person name="Wrobel A."/>
            <person name="Rasinkangas P."/>
            <person name="Parkhill J."/>
            <person name="Rea M.C."/>
            <person name="O'Sullivan O."/>
            <person name="Ritari J."/>
            <person name="Douillard F.P."/>
            <person name="Paul Ross R."/>
            <person name="Yang R."/>
            <person name="Briner A.E."/>
            <person name="Felis G.E."/>
            <person name="de Vos W.M."/>
            <person name="Barrangou R."/>
            <person name="Klaenhammer T.R."/>
            <person name="Caufield P.W."/>
            <person name="Cui Y."/>
            <person name="Zhang H."/>
            <person name="O'Toole P.W."/>
        </authorList>
    </citation>
    <scope>NUCLEOTIDE SEQUENCE [LARGE SCALE GENOMIC DNA]</scope>
    <source>
        <strain evidence="2 3">DSM 13343</strain>
    </source>
</reference>
<feature type="transmembrane region" description="Helical" evidence="1">
    <location>
        <begin position="179"/>
        <end position="202"/>
    </location>
</feature>
<name>A0A0R1QFN5_9LACO</name>
<dbReference type="Proteomes" id="UP000051790">
    <property type="component" value="Unassembled WGS sequence"/>
</dbReference>
<keyword evidence="1" id="KW-1133">Transmembrane helix</keyword>
<proteinExistence type="predicted"/>
<dbReference type="PATRIC" id="fig|1423769.4.peg.1833"/>
<evidence type="ECO:0008006" key="4">
    <source>
        <dbReference type="Google" id="ProtNLM"/>
    </source>
</evidence>
<dbReference type="AlphaFoldDB" id="A0A0R1QFN5"/>
<organism evidence="2 3">
    <name type="scientific">Lacticaseibacillus manihotivorans DSM 13343 = JCM 12514</name>
    <dbReference type="NCBI Taxonomy" id="1423769"/>
    <lineage>
        <taxon>Bacteria</taxon>
        <taxon>Bacillati</taxon>
        <taxon>Bacillota</taxon>
        <taxon>Bacilli</taxon>
        <taxon>Lactobacillales</taxon>
        <taxon>Lactobacillaceae</taxon>
        <taxon>Lacticaseibacillus</taxon>
    </lineage>
</organism>
<evidence type="ECO:0000313" key="2">
    <source>
        <dbReference type="EMBL" id="KRL43310.1"/>
    </source>
</evidence>
<evidence type="ECO:0000313" key="3">
    <source>
        <dbReference type="Proteomes" id="UP000051790"/>
    </source>
</evidence>
<feature type="transmembrane region" description="Helical" evidence="1">
    <location>
        <begin position="352"/>
        <end position="374"/>
    </location>
</feature>
<feature type="transmembrane region" description="Helical" evidence="1">
    <location>
        <begin position="96"/>
        <end position="116"/>
    </location>
</feature>
<dbReference type="EMBL" id="AZEU01000202">
    <property type="protein sequence ID" value="KRL43310.1"/>
    <property type="molecule type" value="Genomic_DNA"/>
</dbReference>
<evidence type="ECO:0000256" key="1">
    <source>
        <dbReference type="SAM" id="Phobius"/>
    </source>
</evidence>
<sequence>MLLICISPLIVIIPAAHWLIISKRPVLSTLPMALIMGLLGFFYVPSIYTDLTRYFSQLNWIRNFNSFSEYFSHLGSSDKMLLGQDAMFYSVSRQPINGVLPFLVVIIVAWIGLYLIKDLAVKRQFTWQFTSFLLIAFVMLMPWGTVITNIRYITGVAIFMLAAYSDLYRGEKGLKVWLLYLLACTMHLTVVALLAARFLLVLLKRVDTAQEKRYRNIAILVIIIVLAIFSQTSSFMALVHKGIFYLQGGADGSDVQKWFAQADASTGRKLGKLIERVFILSQCLFMAPAIKATYTREKQHENQMLMFSGLMLLATLFLTFTPGTTWVRFALVADFCMVFVIIGEEDYLDNRLLVMVNQTAWMGMLLWSVVWQVYQYVGSEVMTRSDYFNIFYPIRWFLQ</sequence>
<comment type="caution">
    <text evidence="2">The sequence shown here is derived from an EMBL/GenBank/DDBJ whole genome shotgun (WGS) entry which is preliminary data.</text>
</comment>
<protein>
    <recommendedName>
        <fullName evidence="4">EpsG family protein</fullName>
    </recommendedName>
</protein>
<feature type="transmembrane region" description="Helical" evidence="1">
    <location>
        <begin position="6"/>
        <end position="22"/>
    </location>
</feature>
<feature type="transmembrane region" description="Helical" evidence="1">
    <location>
        <begin position="217"/>
        <end position="239"/>
    </location>
</feature>
<gene>
    <name evidence="2" type="ORF">FD01_GL001713</name>
</gene>
<accession>A0A0R1QFN5</accession>
<feature type="transmembrane region" description="Helical" evidence="1">
    <location>
        <begin position="29"/>
        <end position="48"/>
    </location>
</feature>